<keyword evidence="5" id="KW-0210">Decarboxylase</keyword>
<evidence type="ECO:0000313" key="14">
    <source>
        <dbReference type="Proteomes" id="UP000322699"/>
    </source>
</evidence>
<evidence type="ECO:0000256" key="7">
    <source>
        <dbReference type="ARBA" id="ARBA00023145"/>
    </source>
</evidence>
<comment type="pathway">
    <text evidence="2">Lipid metabolism.</text>
</comment>
<dbReference type="InterPro" id="IPR033177">
    <property type="entry name" value="PSD-B"/>
</dbReference>
<proteinExistence type="predicted"/>
<keyword evidence="10" id="KW-1208">Phospholipid metabolism</keyword>
<keyword evidence="9 13" id="KW-0456">Lyase</keyword>
<keyword evidence="11" id="KW-0670">Pyruvate</keyword>
<evidence type="ECO:0000256" key="5">
    <source>
        <dbReference type="ARBA" id="ARBA00022793"/>
    </source>
</evidence>
<dbReference type="RefSeq" id="WP_068263788.1">
    <property type="nucleotide sequence ID" value="NZ_LWSK01000051.1"/>
</dbReference>
<protein>
    <recommendedName>
        <fullName evidence="3">phosphatidylserine decarboxylase</fullName>
        <ecNumber evidence="3">4.1.1.65</ecNumber>
    </recommendedName>
</protein>
<reference evidence="13 14" key="1">
    <citation type="submission" date="2019-08" db="EMBL/GenBank/DDBJ databases">
        <title>Deep-cultivation of Planctomycetes and their phenomic and genomic characterization uncovers novel biology.</title>
        <authorList>
            <person name="Wiegand S."/>
            <person name="Jogler M."/>
            <person name="Boedeker C."/>
            <person name="Pinto D."/>
            <person name="Vollmers J."/>
            <person name="Rivas-Marin E."/>
            <person name="Kohn T."/>
            <person name="Peeters S.H."/>
            <person name="Heuer A."/>
            <person name="Rast P."/>
            <person name="Oberbeckmann S."/>
            <person name="Bunk B."/>
            <person name="Jeske O."/>
            <person name="Meyerdierks A."/>
            <person name="Storesund J.E."/>
            <person name="Kallscheuer N."/>
            <person name="Luecker S."/>
            <person name="Lage O.M."/>
            <person name="Pohl T."/>
            <person name="Merkel B.J."/>
            <person name="Hornburger P."/>
            <person name="Mueller R.-W."/>
            <person name="Bruemmer F."/>
            <person name="Labrenz M."/>
            <person name="Spormann A.M."/>
            <person name="Op Den Camp H."/>
            <person name="Overmann J."/>
            <person name="Amann R."/>
            <person name="Jetten M.S.M."/>
            <person name="Mascher T."/>
            <person name="Medema M.H."/>
            <person name="Devos D.P."/>
            <person name="Kaster A.-K."/>
            <person name="Ovreas L."/>
            <person name="Rohde M."/>
            <person name="Galperin M.Y."/>
            <person name="Jogler C."/>
        </authorList>
    </citation>
    <scope>NUCLEOTIDE SEQUENCE [LARGE SCALE GENOMIC DNA]</scope>
    <source>
        <strain evidence="13 14">LF1</strain>
    </source>
</reference>
<evidence type="ECO:0000256" key="6">
    <source>
        <dbReference type="ARBA" id="ARBA00023098"/>
    </source>
</evidence>
<evidence type="ECO:0000256" key="12">
    <source>
        <dbReference type="ARBA" id="ARBA00024326"/>
    </source>
</evidence>
<dbReference type="EMBL" id="VRLW01000001">
    <property type="protein sequence ID" value="KAA1262437.1"/>
    <property type="molecule type" value="Genomic_DNA"/>
</dbReference>
<keyword evidence="7" id="KW-0865">Zymogen</keyword>
<accession>A0A5B1CMM4</accession>
<keyword evidence="6" id="KW-0443">Lipid metabolism</keyword>
<comment type="caution">
    <text evidence="13">The sequence shown here is derived from an EMBL/GenBank/DDBJ whole genome shotgun (WGS) entry which is preliminary data.</text>
</comment>
<comment type="pathway">
    <text evidence="12">Phospholipid metabolism; phosphatidylethanolamine biosynthesis.</text>
</comment>
<keyword evidence="4" id="KW-0444">Lipid biosynthesis</keyword>
<dbReference type="UniPathway" id="UPA00558"/>
<evidence type="ECO:0000256" key="8">
    <source>
        <dbReference type="ARBA" id="ARBA00023209"/>
    </source>
</evidence>
<gene>
    <name evidence="13" type="primary">psd</name>
    <name evidence="13" type="ORF">LF1_50010</name>
</gene>
<dbReference type="PANTHER" id="PTHR10067">
    <property type="entry name" value="PHOSPHATIDYLSERINE DECARBOXYLASE"/>
    <property type="match status" value="1"/>
</dbReference>
<evidence type="ECO:0000256" key="2">
    <source>
        <dbReference type="ARBA" id="ARBA00005189"/>
    </source>
</evidence>
<evidence type="ECO:0000256" key="9">
    <source>
        <dbReference type="ARBA" id="ARBA00023239"/>
    </source>
</evidence>
<evidence type="ECO:0000256" key="1">
    <source>
        <dbReference type="ARBA" id="ARBA00001928"/>
    </source>
</evidence>
<organism evidence="13 14">
    <name type="scientific">Rubripirellula obstinata</name>
    <dbReference type="NCBI Taxonomy" id="406547"/>
    <lineage>
        <taxon>Bacteria</taxon>
        <taxon>Pseudomonadati</taxon>
        <taxon>Planctomycetota</taxon>
        <taxon>Planctomycetia</taxon>
        <taxon>Pirellulales</taxon>
        <taxon>Pirellulaceae</taxon>
        <taxon>Rubripirellula</taxon>
    </lineage>
</organism>
<evidence type="ECO:0000313" key="13">
    <source>
        <dbReference type="EMBL" id="KAA1262437.1"/>
    </source>
</evidence>
<dbReference type="Proteomes" id="UP000322699">
    <property type="component" value="Unassembled WGS sequence"/>
</dbReference>
<evidence type="ECO:0000256" key="11">
    <source>
        <dbReference type="ARBA" id="ARBA00023317"/>
    </source>
</evidence>
<dbReference type="Pfam" id="PF02666">
    <property type="entry name" value="PS_Dcarbxylase"/>
    <property type="match status" value="1"/>
</dbReference>
<name>A0A5B1CMM4_9BACT</name>
<evidence type="ECO:0000256" key="10">
    <source>
        <dbReference type="ARBA" id="ARBA00023264"/>
    </source>
</evidence>
<evidence type="ECO:0000256" key="3">
    <source>
        <dbReference type="ARBA" id="ARBA00012243"/>
    </source>
</evidence>
<dbReference type="GO" id="GO:0004609">
    <property type="term" value="F:phosphatidylserine decarboxylase activity"/>
    <property type="evidence" value="ECO:0007669"/>
    <property type="project" value="UniProtKB-EC"/>
</dbReference>
<dbReference type="NCBIfam" id="TIGR00163">
    <property type="entry name" value="PS_decarb"/>
    <property type="match status" value="1"/>
</dbReference>
<keyword evidence="8" id="KW-0594">Phospholipid biosynthesis</keyword>
<dbReference type="AlphaFoldDB" id="A0A5B1CMM4"/>
<dbReference type="GO" id="GO:0006646">
    <property type="term" value="P:phosphatidylethanolamine biosynthetic process"/>
    <property type="evidence" value="ECO:0007669"/>
    <property type="project" value="UniProtKB-UniPathway"/>
</dbReference>
<sequence>MDEILYHDRYLDKTCQEKVYGDSALRWTYGTLAGRISLNTVVKRTLFSHWYGWRMDRPGSREKIAPFIQEYGLDPDEFVEHPDQYGSFNEFFFRKLKPDARPIDADPNSAVFPADGRHLCVPDLAQCDGLFVKGQMFDLPQLLQDDGLAKRFSNGSLLLSRLCPVDYHRFHFPVAGTPGPTRLINGPLFSVNPIALRQNIHIFTENKRCVTELETDSFGTVLVMEIGATCVGGICQTYEPGTAVSKGQEKGFFRFGGSSTIMIFEPGAIRFDDDLIHQSSMQRELYAKIGDHMGTT</sequence>
<keyword evidence="14" id="KW-1185">Reference proteome</keyword>
<dbReference type="EC" id="4.1.1.65" evidence="3"/>
<dbReference type="PANTHER" id="PTHR10067:SF17">
    <property type="entry name" value="PHOSPHATIDYLSERINE DECARBOXYLASE PROENZYME 2"/>
    <property type="match status" value="1"/>
</dbReference>
<evidence type="ECO:0000256" key="4">
    <source>
        <dbReference type="ARBA" id="ARBA00022516"/>
    </source>
</evidence>
<comment type="cofactor">
    <cofactor evidence="1">
        <name>pyruvate</name>
        <dbReference type="ChEBI" id="CHEBI:15361"/>
    </cofactor>
</comment>
<dbReference type="InterPro" id="IPR003817">
    <property type="entry name" value="PS_Dcarbxylase"/>
</dbReference>
<dbReference type="OrthoDB" id="9802030at2"/>